<dbReference type="Proteomes" id="UP001056778">
    <property type="component" value="Chromosome 6"/>
</dbReference>
<dbReference type="EMBL" id="CM043020">
    <property type="protein sequence ID" value="KAI4459742.1"/>
    <property type="molecule type" value="Genomic_DNA"/>
</dbReference>
<accession>A0ACB9SYZ1</accession>
<proteinExistence type="predicted"/>
<reference evidence="1" key="1">
    <citation type="submission" date="2022-04" db="EMBL/GenBank/DDBJ databases">
        <title>Chromosome-scale genome assembly of Holotrichia oblita Faldermann.</title>
        <authorList>
            <person name="Rongchong L."/>
        </authorList>
    </citation>
    <scope>NUCLEOTIDE SEQUENCE</scope>
    <source>
        <strain evidence="1">81SQS9</strain>
    </source>
</reference>
<sequence length="425" mass="47969">MCSNNLKDKETIDKPNPEINDKEEEVREGNGEIFTMSELNILHKKTTMTTPAKLYGKDLSEYDEVDVDELLAKLSPEEIKILAKEVDPDDSFLPPSQRCNYDCEKEATGPLNRKQLIDHINKQAIEAPDEPELKPYVPGTIRGKKWVPPPPPLKEQEASEQITIDLGDEYEQALTDATQEEIIDLAAILGFHSMMNQDQYHASLLNKGQPLGLGWDGITKASKQKIYPQEPPNTTDIDATIKQVQQDDPKLVDLNWNNIKNISEEKFDSLFEGIENNTHLETLSLTNVGLTDRSAQKLADALEKNSTLRVVNAETNFISPTGIVRLIKSLLKTKCVEEFRASNQRSQVLGNKTEMEITSLIEKNPTILRLGLHLEYNDARHRIATHLQRNIDTSKYERELDGRVMKAQYKVTIARGGSIKVEQTG</sequence>
<evidence type="ECO:0000313" key="2">
    <source>
        <dbReference type="Proteomes" id="UP001056778"/>
    </source>
</evidence>
<keyword evidence="2" id="KW-1185">Reference proteome</keyword>
<name>A0ACB9SYZ1_HOLOL</name>
<gene>
    <name evidence="1" type="ORF">MML48_6g00000603</name>
</gene>
<organism evidence="1 2">
    <name type="scientific">Holotrichia oblita</name>
    <name type="common">Chafer beetle</name>
    <dbReference type="NCBI Taxonomy" id="644536"/>
    <lineage>
        <taxon>Eukaryota</taxon>
        <taxon>Metazoa</taxon>
        <taxon>Ecdysozoa</taxon>
        <taxon>Arthropoda</taxon>
        <taxon>Hexapoda</taxon>
        <taxon>Insecta</taxon>
        <taxon>Pterygota</taxon>
        <taxon>Neoptera</taxon>
        <taxon>Endopterygota</taxon>
        <taxon>Coleoptera</taxon>
        <taxon>Polyphaga</taxon>
        <taxon>Scarabaeiformia</taxon>
        <taxon>Scarabaeidae</taxon>
        <taxon>Melolonthinae</taxon>
        <taxon>Holotrichia</taxon>
    </lineage>
</organism>
<evidence type="ECO:0000313" key="1">
    <source>
        <dbReference type="EMBL" id="KAI4459742.1"/>
    </source>
</evidence>
<comment type="caution">
    <text evidence="1">The sequence shown here is derived from an EMBL/GenBank/DDBJ whole genome shotgun (WGS) entry which is preliminary data.</text>
</comment>
<protein>
    <submittedName>
        <fullName evidence="1">Tropomodulin</fullName>
    </submittedName>
</protein>